<dbReference type="GO" id="GO:0000049">
    <property type="term" value="F:tRNA binding"/>
    <property type="evidence" value="ECO:0007669"/>
    <property type="project" value="UniProtKB-KW"/>
</dbReference>
<evidence type="ECO:0000256" key="2">
    <source>
        <dbReference type="ARBA" id="ARBA00022491"/>
    </source>
</evidence>
<evidence type="ECO:0000256" key="8">
    <source>
        <dbReference type="ARBA" id="ARBA00035241"/>
    </source>
</evidence>
<evidence type="ECO:0000256" key="10">
    <source>
        <dbReference type="SAM" id="MobiDB-lite"/>
    </source>
</evidence>
<dbReference type="InterPro" id="IPR005878">
    <property type="entry name" value="Ribosom_uL1_bac-type"/>
</dbReference>
<reference evidence="11 12" key="1">
    <citation type="journal article" date="2019" name="Int. J. Syst. Evol. Microbiol.">
        <title>Capsulimonas corticalis gen. nov., sp. nov., an aerobic capsulated bacterium, of a novel bacterial order, Capsulimonadales ord. nov., of the class Armatimonadia of the phylum Armatimonadetes.</title>
        <authorList>
            <person name="Li J."/>
            <person name="Kudo C."/>
            <person name="Tonouchi A."/>
        </authorList>
    </citation>
    <scope>NUCLEOTIDE SEQUENCE [LARGE SCALE GENOMIC DNA]</scope>
    <source>
        <strain evidence="11 12">AX-7</strain>
    </source>
</reference>
<dbReference type="EMBL" id="AP025739">
    <property type="protein sequence ID" value="BDI33256.1"/>
    <property type="molecule type" value="Genomic_DNA"/>
</dbReference>
<evidence type="ECO:0000256" key="3">
    <source>
        <dbReference type="ARBA" id="ARBA00022730"/>
    </source>
</evidence>
<evidence type="ECO:0000313" key="11">
    <source>
        <dbReference type="EMBL" id="BDI33256.1"/>
    </source>
</evidence>
<dbReference type="InterPro" id="IPR023674">
    <property type="entry name" value="Ribosomal_uL1-like"/>
</dbReference>
<feature type="region of interest" description="Disordered" evidence="10">
    <location>
        <begin position="1"/>
        <end position="28"/>
    </location>
</feature>
<comment type="function">
    <text evidence="9">Protein L1 is also a translational repressor protein, it controls the translation of the L11 operon by binding to its mRNA.</text>
</comment>
<keyword evidence="3 9" id="KW-0699">rRNA-binding</keyword>
<comment type="subunit">
    <text evidence="9">Part of the 50S ribosomal subunit.</text>
</comment>
<keyword evidence="6 9" id="KW-0689">Ribosomal protein</keyword>
<accession>A0A402CNV9</accession>
<name>A0A402CNV9_9BACT</name>
<dbReference type="GO" id="GO:0006412">
    <property type="term" value="P:translation"/>
    <property type="evidence" value="ECO:0007669"/>
    <property type="project" value="UniProtKB-UniRule"/>
</dbReference>
<dbReference type="Pfam" id="PF00687">
    <property type="entry name" value="Ribosomal_L1"/>
    <property type="match status" value="1"/>
</dbReference>
<protein>
    <recommendedName>
        <fullName evidence="8 9">Large ribosomal subunit protein uL1</fullName>
    </recommendedName>
</protein>
<dbReference type="KEGG" id="ccot:CCAX7_53070"/>
<dbReference type="GO" id="GO:0003735">
    <property type="term" value="F:structural constituent of ribosome"/>
    <property type="evidence" value="ECO:0007669"/>
    <property type="project" value="InterPro"/>
</dbReference>
<comment type="function">
    <text evidence="9">Binds directly to 23S rRNA. The L1 stalk is quite mobile in the ribosome, and is involved in E site tRNA release.</text>
</comment>
<evidence type="ECO:0000313" key="12">
    <source>
        <dbReference type="Proteomes" id="UP000287394"/>
    </source>
</evidence>
<comment type="similarity">
    <text evidence="1 9">Belongs to the universal ribosomal protein uL1 family.</text>
</comment>
<dbReference type="OrthoDB" id="9803740at2"/>
<dbReference type="PANTHER" id="PTHR36427:SF3">
    <property type="entry name" value="LARGE RIBOSOMAL SUBUNIT PROTEIN UL1M"/>
    <property type="match status" value="1"/>
</dbReference>
<keyword evidence="9" id="KW-0820">tRNA-binding</keyword>
<dbReference type="FunFam" id="3.40.50.790:FF:000001">
    <property type="entry name" value="50S ribosomal protein L1"/>
    <property type="match status" value="1"/>
</dbReference>
<dbReference type="InterPro" id="IPR002143">
    <property type="entry name" value="Ribosomal_uL1"/>
</dbReference>
<keyword evidence="7 9" id="KW-0687">Ribonucleoprotein</keyword>
<dbReference type="GO" id="GO:0015934">
    <property type="term" value="C:large ribosomal subunit"/>
    <property type="evidence" value="ECO:0007669"/>
    <property type="project" value="InterPro"/>
</dbReference>
<keyword evidence="12" id="KW-1185">Reference proteome</keyword>
<dbReference type="AlphaFoldDB" id="A0A402CNV9"/>
<dbReference type="PIRSF" id="PIRSF002155">
    <property type="entry name" value="Ribosomal_L1"/>
    <property type="match status" value="1"/>
</dbReference>
<keyword evidence="4 9" id="KW-0810">Translation regulation</keyword>
<dbReference type="Gene3D" id="3.40.50.790">
    <property type="match status" value="1"/>
</dbReference>
<gene>
    <name evidence="9 11" type="primary">rplA</name>
    <name evidence="11" type="ORF">CCAX7_53070</name>
</gene>
<dbReference type="SUPFAM" id="SSF56808">
    <property type="entry name" value="Ribosomal protein L1"/>
    <property type="match status" value="1"/>
</dbReference>
<evidence type="ECO:0000256" key="6">
    <source>
        <dbReference type="ARBA" id="ARBA00022980"/>
    </source>
</evidence>
<dbReference type="CDD" id="cd00403">
    <property type="entry name" value="Ribosomal_L1"/>
    <property type="match status" value="1"/>
</dbReference>
<evidence type="ECO:0000256" key="1">
    <source>
        <dbReference type="ARBA" id="ARBA00010531"/>
    </source>
</evidence>
<proteinExistence type="inferred from homology"/>
<dbReference type="PANTHER" id="PTHR36427">
    <property type="entry name" value="54S RIBOSOMAL PROTEIN L1, MITOCHONDRIAL"/>
    <property type="match status" value="1"/>
</dbReference>
<dbReference type="InterPro" id="IPR028364">
    <property type="entry name" value="Ribosomal_uL1/biogenesis"/>
</dbReference>
<organism evidence="11 12">
    <name type="scientific">Capsulimonas corticalis</name>
    <dbReference type="NCBI Taxonomy" id="2219043"/>
    <lineage>
        <taxon>Bacteria</taxon>
        <taxon>Bacillati</taxon>
        <taxon>Armatimonadota</taxon>
        <taxon>Armatimonadia</taxon>
        <taxon>Capsulimonadales</taxon>
        <taxon>Capsulimonadaceae</taxon>
        <taxon>Capsulimonas</taxon>
    </lineage>
</organism>
<dbReference type="NCBIfam" id="TIGR01169">
    <property type="entry name" value="rplA_bact"/>
    <property type="match status" value="1"/>
</dbReference>
<dbReference type="FunCoup" id="A0A402CNV9">
    <property type="interactions" value="560"/>
</dbReference>
<dbReference type="GO" id="GO:0019843">
    <property type="term" value="F:rRNA binding"/>
    <property type="evidence" value="ECO:0007669"/>
    <property type="project" value="UniProtKB-UniRule"/>
</dbReference>
<keyword evidence="5 9" id="KW-0694">RNA-binding</keyword>
<dbReference type="InterPro" id="IPR016095">
    <property type="entry name" value="Ribosomal_uL1_3-a/b-sand"/>
</dbReference>
<dbReference type="Proteomes" id="UP000287394">
    <property type="component" value="Chromosome"/>
</dbReference>
<evidence type="ECO:0000256" key="9">
    <source>
        <dbReference type="HAMAP-Rule" id="MF_01318"/>
    </source>
</evidence>
<evidence type="ECO:0000256" key="7">
    <source>
        <dbReference type="ARBA" id="ARBA00023274"/>
    </source>
</evidence>
<dbReference type="HAMAP" id="MF_01318_B">
    <property type="entry name" value="Ribosomal_uL1_B"/>
    <property type="match status" value="1"/>
</dbReference>
<evidence type="ECO:0000256" key="4">
    <source>
        <dbReference type="ARBA" id="ARBA00022845"/>
    </source>
</evidence>
<dbReference type="Gene3D" id="3.30.190.20">
    <property type="match status" value="1"/>
</dbReference>
<evidence type="ECO:0000256" key="5">
    <source>
        <dbReference type="ARBA" id="ARBA00022884"/>
    </source>
</evidence>
<dbReference type="GO" id="GO:0006417">
    <property type="term" value="P:regulation of translation"/>
    <property type="evidence" value="ECO:0007669"/>
    <property type="project" value="UniProtKB-KW"/>
</dbReference>
<sequence>MVSLSRPEWEGIEPRLTTGDRPLRKQDRKKVISKRFQELAKKVNPDDLLEPTAAIELVKSIANTKFDETVDAAINLGVDPRHGDQMVRGVTTLPHGTGKSRKVLVFAKGQKAADAEAAGADLVGAEELIEQVQKDQLDWKQYDLILATPDMMGQVGRLGATFKQKMPNPKAGTVSPNIGQAVNDIKKATRIEYRVDKAGIIHAPIGKASFTTEQLSENFAALVDALVKAKPTSSKGRYLRKVSVSTTMGPSVTIDPLRAQTVVLVK</sequence>
<keyword evidence="2 9" id="KW-0678">Repressor</keyword>